<evidence type="ECO:0000313" key="4">
    <source>
        <dbReference type="Proteomes" id="UP000298429"/>
    </source>
</evidence>
<accession>A0A5F2AYT3</accession>
<dbReference type="InterPro" id="IPR036526">
    <property type="entry name" value="C-N_Hydrolase_sf"/>
</dbReference>
<dbReference type="InterPro" id="IPR003010">
    <property type="entry name" value="C-N_Hydrolase"/>
</dbReference>
<feature type="domain" description="CN hydrolase" evidence="2">
    <location>
        <begin position="70"/>
        <end position="282"/>
    </location>
</feature>
<dbReference type="PANTHER" id="PTHR43674">
    <property type="entry name" value="NITRILASE C965.09-RELATED"/>
    <property type="match status" value="1"/>
</dbReference>
<dbReference type="RefSeq" id="WP_135672211.1">
    <property type="nucleotide sequence ID" value="NZ_RQGN01000098.1"/>
</dbReference>
<dbReference type="Proteomes" id="UP000298429">
    <property type="component" value="Unassembled WGS sequence"/>
</dbReference>
<dbReference type="GO" id="GO:0016811">
    <property type="term" value="F:hydrolase activity, acting on carbon-nitrogen (but not peptide) bonds, in linear amides"/>
    <property type="evidence" value="ECO:0007669"/>
    <property type="project" value="TreeGrafter"/>
</dbReference>
<evidence type="ECO:0000256" key="1">
    <source>
        <dbReference type="ARBA" id="ARBA00022801"/>
    </source>
</evidence>
<evidence type="ECO:0000313" key="3">
    <source>
        <dbReference type="EMBL" id="TGL93534.1"/>
    </source>
</evidence>
<dbReference type="EMBL" id="RQGN01000098">
    <property type="protein sequence ID" value="TGL93534.1"/>
    <property type="molecule type" value="Genomic_DNA"/>
</dbReference>
<dbReference type="OrthoDB" id="6930495at2"/>
<protein>
    <submittedName>
        <fullName evidence="3">Carbon-nitrogen hydrolase</fullName>
    </submittedName>
</protein>
<dbReference type="InterPro" id="IPR050345">
    <property type="entry name" value="Aliph_Amidase/BUP"/>
</dbReference>
<sequence>MNFLKRYPLPFLLCLVILYSIWSHTGRSASSTTIDSRLQRIESLGRDVQKGNLLGIQPWMFPGDYSNERNFLNKIDSYLVEADREKFLNPKTIVVFPEYLGTWLVIADEKNSVANSEKIEDAMQTLILSNPISFVWNLFRARGDDGVRDALFRMKAEKMLSIYSNVFSSLARKYKITVVAGSILLPEPTIESGRIRIGTGSLKNVSFVFLPDGSVAENSPQKIYPIEDEKPFVAASPRENLRSIQTPAGRIGVLVCADSWYPEVYEIFKKQNVDFILVPSYVAPNGAMSEIWKGYNGSSNPADVRSEDIGKIVEGEAWLKYAMAGRLSKSGASYGINVFLRGSLWDLGSDGETILVSHSQVKTFPKIEGASIVNLWLN</sequence>
<comment type="caution">
    <text evidence="3">The sequence shown here is derived from an EMBL/GenBank/DDBJ whole genome shotgun (WGS) entry which is preliminary data.</text>
</comment>
<dbReference type="PANTHER" id="PTHR43674:SF13">
    <property type="entry name" value="CN HYDROLASE DOMAIN-CONTAINING PROTEIN"/>
    <property type="match status" value="1"/>
</dbReference>
<dbReference type="Pfam" id="PF00795">
    <property type="entry name" value="CN_hydrolase"/>
    <property type="match status" value="1"/>
</dbReference>
<reference evidence="3 4" key="1">
    <citation type="journal article" date="2019" name="PLoS Negl. Trop. Dis.">
        <title>Revisiting the worldwide diversity of Leptospira species in the environment.</title>
        <authorList>
            <person name="Vincent A.T."/>
            <person name="Schiettekatte O."/>
            <person name="Bourhy P."/>
            <person name="Veyrier F.J."/>
            <person name="Picardeau M."/>
        </authorList>
    </citation>
    <scope>NUCLEOTIDE SEQUENCE [LARGE SCALE GENOMIC DNA]</scope>
    <source>
        <strain evidence="3 4">201702444</strain>
    </source>
</reference>
<dbReference type="SUPFAM" id="SSF56317">
    <property type="entry name" value="Carbon-nitrogen hydrolase"/>
    <property type="match status" value="1"/>
</dbReference>
<evidence type="ECO:0000259" key="2">
    <source>
        <dbReference type="Pfam" id="PF00795"/>
    </source>
</evidence>
<name>A0A5F2AYT3_9LEPT</name>
<keyword evidence="1 3" id="KW-0378">Hydrolase</keyword>
<dbReference type="AlphaFoldDB" id="A0A5F2AYT3"/>
<proteinExistence type="predicted"/>
<gene>
    <name evidence="3" type="ORF">EHQ76_17850</name>
</gene>
<organism evidence="3 4">
    <name type="scientific">Leptospira barantonii</name>
    <dbReference type="NCBI Taxonomy" id="2023184"/>
    <lineage>
        <taxon>Bacteria</taxon>
        <taxon>Pseudomonadati</taxon>
        <taxon>Spirochaetota</taxon>
        <taxon>Spirochaetia</taxon>
        <taxon>Leptospirales</taxon>
        <taxon>Leptospiraceae</taxon>
        <taxon>Leptospira</taxon>
    </lineage>
</organism>
<dbReference type="Gene3D" id="3.60.110.10">
    <property type="entry name" value="Carbon-nitrogen hydrolase"/>
    <property type="match status" value="1"/>
</dbReference>